<organism evidence="3 4">
    <name type="scientific">Neptunomonas concharum</name>
    <dbReference type="NCBI Taxonomy" id="1031538"/>
    <lineage>
        <taxon>Bacteria</taxon>
        <taxon>Pseudomonadati</taxon>
        <taxon>Pseudomonadota</taxon>
        <taxon>Gammaproteobacteria</taxon>
        <taxon>Oceanospirillales</taxon>
        <taxon>Oceanospirillaceae</taxon>
        <taxon>Neptunomonas</taxon>
    </lineage>
</organism>
<proteinExistence type="predicted"/>
<name>A0A5P1R6M7_9GAMM</name>
<dbReference type="EMBL" id="CP043869">
    <property type="protein sequence ID" value="QEQ95370.1"/>
    <property type="molecule type" value="Genomic_DNA"/>
</dbReference>
<dbReference type="InterPro" id="IPR002869">
    <property type="entry name" value="Pyrv_flavodox_OxRed_cen"/>
</dbReference>
<dbReference type="Gene3D" id="3.40.920.10">
    <property type="entry name" value="Pyruvate-ferredoxin oxidoreductase, PFOR, domain III"/>
    <property type="match status" value="1"/>
</dbReference>
<keyword evidence="4" id="KW-1185">Reference proteome</keyword>
<protein>
    <submittedName>
        <fullName evidence="3">Indolepyruvate oxidoreductase subunit beta</fullName>
    </submittedName>
</protein>
<dbReference type="AlphaFoldDB" id="A0A5P1R6M7"/>
<evidence type="ECO:0000259" key="2">
    <source>
        <dbReference type="Pfam" id="PF01558"/>
    </source>
</evidence>
<gene>
    <name evidence="3" type="ORF">F0U83_00880</name>
</gene>
<dbReference type="GO" id="GO:0016903">
    <property type="term" value="F:oxidoreductase activity, acting on the aldehyde or oxo group of donors"/>
    <property type="evidence" value="ECO:0007669"/>
    <property type="project" value="InterPro"/>
</dbReference>
<evidence type="ECO:0000313" key="3">
    <source>
        <dbReference type="EMBL" id="QEQ95370.1"/>
    </source>
</evidence>
<dbReference type="RefSeq" id="WP_138986073.1">
    <property type="nucleotide sequence ID" value="NZ_CP043869.1"/>
</dbReference>
<dbReference type="InterPro" id="IPR052198">
    <property type="entry name" value="IorB_Oxidoreductase"/>
</dbReference>
<dbReference type="SUPFAM" id="SSF53323">
    <property type="entry name" value="Pyruvate-ferredoxin oxidoreductase, PFOR, domain III"/>
    <property type="match status" value="1"/>
</dbReference>
<dbReference type="Pfam" id="PF01558">
    <property type="entry name" value="POR"/>
    <property type="match status" value="1"/>
</dbReference>
<dbReference type="PANTHER" id="PTHR43854">
    <property type="entry name" value="INDOLEPYRUVATE OXIDOREDUCTASE SUBUNIT IORB"/>
    <property type="match status" value="1"/>
</dbReference>
<dbReference type="KEGG" id="ncu:F0U83_00880"/>
<keyword evidence="1" id="KW-0560">Oxidoreductase</keyword>
<accession>A0A5P1R6M7</accession>
<feature type="domain" description="Pyruvate/ketoisovalerate oxidoreductase catalytic" evidence="2">
    <location>
        <begin position="13"/>
        <end position="191"/>
    </location>
</feature>
<evidence type="ECO:0000256" key="1">
    <source>
        <dbReference type="ARBA" id="ARBA00023002"/>
    </source>
</evidence>
<sequence length="200" mass="21202">MEQITNILVVGIGGQGVMTAADIISQAAILDGYDVKKTEVAGMAQRGGVVTSHVRFGNKVLSPSITPGHADLMLAFEPAEALRWVTHVRNGATVMVNSYPQAPPVVSVGLFDYPENPEQQLADHPINLVNFDAGNIAIHLGDRRLVNSVMLGAIAAHLTLSSEVLKTALLSRFKNKGAEMLALNDAAFEAGKHASLTPTQ</sequence>
<dbReference type="InterPro" id="IPR019752">
    <property type="entry name" value="Pyrv/ketoisovalerate_OxRed_cat"/>
</dbReference>
<dbReference type="Proteomes" id="UP000324760">
    <property type="component" value="Chromosome"/>
</dbReference>
<reference evidence="3 4" key="1">
    <citation type="journal article" date="2019" name="Biochem. Eng. J.">
        <title>Metabolic engineering of the marine bacteria Neptunomonas concharum for the production of acetoin and meso-2,3-butanediol from acetate.</title>
        <authorList>
            <person name="Li W."/>
            <person name="Pu N."/>
            <person name="Liu C.-X."/>
            <person name="Yuan Q.-P."/>
            <person name="Li Z.-J."/>
        </authorList>
    </citation>
    <scope>NUCLEOTIDE SEQUENCE [LARGE SCALE GENOMIC DNA]</scope>
    <source>
        <strain evidence="3 4">JCM17730</strain>
    </source>
</reference>
<dbReference type="PANTHER" id="PTHR43854:SF1">
    <property type="entry name" value="INDOLEPYRUVATE OXIDOREDUCTASE SUBUNIT IORB"/>
    <property type="match status" value="1"/>
</dbReference>
<keyword evidence="3" id="KW-0670">Pyruvate</keyword>
<dbReference type="OrthoDB" id="9800445at2"/>
<evidence type="ECO:0000313" key="4">
    <source>
        <dbReference type="Proteomes" id="UP000324760"/>
    </source>
</evidence>
<dbReference type="NCBIfam" id="NF005322">
    <property type="entry name" value="PRK06853.1-2"/>
    <property type="match status" value="1"/>
</dbReference>